<accession>A0A9W8CVP1</accession>
<gene>
    <name evidence="1" type="ORF">LPJ61_005673</name>
</gene>
<sequence length="197" mass="21858">MLLHGLPEDILRIVLRKSIHRGSDKLEAFKSNLRLLSVCQIWRALAIPMIYENVYVQFNERIVCKPGVNNIDTPGEEPTDAAIKTNLGLISAVGCTSMARSADIVVSFTIDPIQAFRKVVERVRVVSSEWKRITTLNVYVYPDTSNSSIHPMDVSGYSDDISEIGDALAALMPDVCQLNWRGSNFSRIANAIHGELA</sequence>
<name>A0A9W8CVP1_9FUNG</name>
<keyword evidence="2" id="KW-1185">Reference proteome</keyword>
<comment type="caution">
    <text evidence="1">The sequence shown here is derived from an EMBL/GenBank/DDBJ whole genome shotgun (WGS) entry which is preliminary data.</text>
</comment>
<dbReference type="EMBL" id="JANBOI010002041">
    <property type="protein sequence ID" value="KAJ1725097.1"/>
    <property type="molecule type" value="Genomic_DNA"/>
</dbReference>
<dbReference type="AlphaFoldDB" id="A0A9W8CVP1"/>
<reference evidence="1" key="1">
    <citation type="submission" date="2022-07" db="EMBL/GenBank/DDBJ databases">
        <title>Phylogenomic reconstructions and comparative analyses of Kickxellomycotina fungi.</title>
        <authorList>
            <person name="Reynolds N.K."/>
            <person name="Stajich J.E."/>
            <person name="Barry K."/>
            <person name="Grigoriev I.V."/>
            <person name="Crous P."/>
            <person name="Smith M.E."/>
        </authorList>
    </citation>
    <scope>NUCLEOTIDE SEQUENCE</scope>
    <source>
        <strain evidence="1">BCRC 34381</strain>
    </source>
</reference>
<organism evidence="1 2">
    <name type="scientific">Coemansia biformis</name>
    <dbReference type="NCBI Taxonomy" id="1286918"/>
    <lineage>
        <taxon>Eukaryota</taxon>
        <taxon>Fungi</taxon>
        <taxon>Fungi incertae sedis</taxon>
        <taxon>Zoopagomycota</taxon>
        <taxon>Kickxellomycotina</taxon>
        <taxon>Kickxellomycetes</taxon>
        <taxon>Kickxellales</taxon>
        <taxon>Kickxellaceae</taxon>
        <taxon>Coemansia</taxon>
    </lineage>
</organism>
<proteinExistence type="predicted"/>
<dbReference type="Proteomes" id="UP001143981">
    <property type="component" value="Unassembled WGS sequence"/>
</dbReference>
<protein>
    <submittedName>
        <fullName evidence="1">Uncharacterized protein</fullName>
    </submittedName>
</protein>
<evidence type="ECO:0000313" key="2">
    <source>
        <dbReference type="Proteomes" id="UP001143981"/>
    </source>
</evidence>
<evidence type="ECO:0000313" key="1">
    <source>
        <dbReference type="EMBL" id="KAJ1725097.1"/>
    </source>
</evidence>
<dbReference type="OrthoDB" id="5547667at2759"/>